<dbReference type="RefSeq" id="WP_133590056.1">
    <property type="nucleotide sequence ID" value="NZ_SNVV01000005.1"/>
</dbReference>
<sequence length="213" mass="22620">MRALAAGLLAMLTAAGVQAQEEETLYGGCTDARGGKVMTLRTPGLQAVVALSVEGGQAVIRYDDQALPRLLPESRLFLFARTCARLNLGYSAQGELDETQARRADCAGLAMLRRAGQLGNVTPAALEADLRLSDAESAWLPGPRRAITFAGCADPRPRGNLAVRDEGERPGWNACIRACAAPLYQCQSRCAAGACGECESRYQACSRGCEAQR</sequence>
<gene>
    <name evidence="2" type="ORF">C7389_105119</name>
</gene>
<reference evidence="2 3" key="1">
    <citation type="submission" date="2019-03" db="EMBL/GenBank/DDBJ databases">
        <title>Genomic Encyclopedia of Type Strains, Phase IV (KMG-IV): sequencing the most valuable type-strain genomes for metagenomic binning, comparative biology and taxonomic classification.</title>
        <authorList>
            <person name="Goeker M."/>
        </authorList>
    </citation>
    <scope>NUCLEOTIDE SEQUENCE [LARGE SCALE GENOMIC DNA]</scope>
    <source>
        <strain evidence="2 3">DSM 12121</strain>
    </source>
</reference>
<comment type="caution">
    <text evidence="2">The sequence shown here is derived from an EMBL/GenBank/DDBJ whole genome shotgun (WGS) entry which is preliminary data.</text>
</comment>
<proteinExistence type="predicted"/>
<keyword evidence="1" id="KW-0732">Signal</keyword>
<evidence type="ECO:0000313" key="2">
    <source>
        <dbReference type="EMBL" id="TDN53445.1"/>
    </source>
</evidence>
<keyword evidence="3" id="KW-1185">Reference proteome</keyword>
<organism evidence="2 3">
    <name type="scientific">Azoarcus indigens</name>
    <dbReference type="NCBI Taxonomy" id="29545"/>
    <lineage>
        <taxon>Bacteria</taxon>
        <taxon>Pseudomonadati</taxon>
        <taxon>Pseudomonadota</taxon>
        <taxon>Betaproteobacteria</taxon>
        <taxon>Rhodocyclales</taxon>
        <taxon>Zoogloeaceae</taxon>
        <taxon>Azoarcus</taxon>
    </lineage>
</organism>
<feature type="chain" id="PRO_5020851645" evidence="1">
    <location>
        <begin position="20"/>
        <end position="213"/>
    </location>
</feature>
<dbReference type="OrthoDB" id="5297096at2"/>
<dbReference type="AlphaFoldDB" id="A0A4R6E6B7"/>
<accession>A0A4R6E6B7</accession>
<evidence type="ECO:0000256" key="1">
    <source>
        <dbReference type="SAM" id="SignalP"/>
    </source>
</evidence>
<name>A0A4R6E6B7_9RHOO</name>
<protein>
    <submittedName>
        <fullName evidence="2">Uncharacterized protein</fullName>
    </submittedName>
</protein>
<dbReference type="EMBL" id="SNVV01000005">
    <property type="protein sequence ID" value="TDN53445.1"/>
    <property type="molecule type" value="Genomic_DNA"/>
</dbReference>
<evidence type="ECO:0000313" key="3">
    <source>
        <dbReference type="Proteomes" id="UP000295129"/>
    </source>
</evidence>
<dbReference type="Proteomes" id="UP000295129">
    <property type="component" value="Unassembled WGS sequence"/>
</dbReference>
<feature type="signal peptide" evidence="1">
    <location>
        <begin position="1"/>
        <end position="19"/>
    </location>
</feature>